<dbReference type="PIRSF" id="PIRSF001499">
    <property type="entry name" value="Chor_mut_pdh_Tpr"/>
    <property type="match status" value="1"/>
</dbReference>
<dbReference type="RefSeq" id="WP_126780003.1">
    <property type="nucleotide sequence ID" value="NZ_PIQC01000001.1"/>
</dbReference>
<dbReference type="UniPathway" id="UPA00122">
    <property type="reaction ID" value="UER00961"/>
</dbReference>
<dbReference type="NCBIfam" id="NF008400">
    <property type="entry name" value="PRK11199.1"/>
    <property type="match status" value="1"/>
</dbReference>
<dbReference type="Gene3D" id="1.10.3660.10">
    <property type="entry name" value="6-phosphogluconate dehydrogenase C-terminal like domain"/>
    <property type="match status" value="1"/>
</dbReference>
<dbReference type="PANTHER" id="PTHR21363:SF0">
    <property type="entry name" value="PREPHENATE DEHYDROGENASE [NADP(+)]"/>
    <property type="match status" value="1"/>
</dbReference>
<organism evidence="6 7">
    <name type="scientific">Idiomarina ramblicola</name>
    <dbReference type="NCBI Taxonomy" id="263724"/>
    <lineage>
        <taxon>Bacteria</taxon>
        <taxon>Pseudomonadati</taxon>
        <taxon>Pseudomonadota</taxon>
        <taxon>Gammaproteobacteria</taxon>
        <taxon>Alteromonadales</taxon>
        <taxon>Idiomarinaceae</taxon>
        <taxon>Idiomarina</taxon>
    </lineage>
</organism>
<dbReference type="SMART" id="SM00830">
    <property type="entry name" value="CM_2"/>
    <property type="match status" value="1"/>
</dbReference>
<dbReference type="InterPro" id="IPR002701">
    <property type="entry name" value="CM_II_prokaryot"/>
</dbReference>
<dbReference type="PROSITE" id="PS51168">
    <property type="entry name" value="CHORISMATE_MUT_2"/>
    <property type="match status" value="1"/>
</dbReference>
<evidence type="ECO:0000259" key="5">
    <source>
        <dbReference type="PROSITE" id="PS51176"/>
    </source>
</evidence>
<keyword evidence="2" id="KW-0827">Tyrosine biosynthesis</keyword>
<dbReference type="EMBL" id="PIQC01000001">
    <property type="protein sequence ID" value="RUO73364.1"/>
    <property type="molecule type" value="Genomic_DNA"/>
</dbReference>
<keyword evidence="2" id="KW-0520">NAD</keyword>
<dbReference type="GO" id="GO:0006571">
    <property type="term" value="P:tyrosine biosynthetic process"/>
    <property type="evidence" value="ECO:0007669"/>
    <property type="project" value="UniProtKB-UniPathway"/>
</dbReference>
<dbReference type="Pfam" id="PF01817">
    <property type="entry name" value="CM_2"/>
    <property type="match status" value="1"/>
</dbReference>
<dbReference type="InterPro" id="IPR003099">
    <property type="entry name" value="Prephen_DH"/>
</dbReference>
<name>A0A432Z637_9GAMM</name>
<comment type="pathway">
    <text evidence="2">Metabolic intermediate biosynthesis; prephenate biosynthesis; prephenate from chorismate: step 1/1.</text>
</comment>
<dbReference type="GO" id="GO:0046417">
    <property type="term" value="P:chorismate metabolic process"/>
    <property type="evidence" value="ECO:0007669"/>
    <property type="project" value="InterPro"/>
</dbReference>
<keyword evidence="2" id="KW-0028">Amino-acid biosynthesis</keyword>
<dbReference type="InterPro" id="IPR050812">
    <property type="entry name" value="Preph/Arog_dehydrog"/>
</dbReference>
<dbReference type="Gene3D" id="1.20.59.10">
    <property type="entry name" value="Chorismate mutase"/>
    <property type="match status" value="1"/>
</dbReference>
<dbReference type="InterPro" id="IPR008244">
    <property type="entry name" value="Chor_mut/prephenate_DH_T"/>
</dbReference>
<dbReference type="InterPro" id="IPR036291">
    <property type="entry name" value="NAD(P)-bd_dom_sf"/>
</dbReference>
<evidence type="ECO:0000256" key="2">
    <source>
        <dbReference type="PIRNR" id="PIRNR001499"/>
    </source>
</evidence>
<comment type="pathway">
    <text evidence="2">Amino-acid biosynthesis; L-tyrosine biosynthesis; (4-hydroxyphenyl)pyruvate from prephenate (NAD(+) route): step 1/1.</text>
</comment>
<feature type="domain" description="Prephenate/arogenate dehydrogenase" evidence="5">
    <location>
        <begin position="103"/>
        <end position="365"/>
    </location>
</feature>
<dbReference type="AlphaFoldDB" id="A0A432Z637"/>
<feature type="coiled-coil region" evidence="3">
    <location>
        <begin position="9"/>
        <end position="36"/>
    </location>
</feature>
<protein>
    <recommendedName>
        <fullName evidence="2">T-protein</fullName>
    </recommendedName>
</protein>
<accession>A0A432Z637</accession>
<dbReference type="GO" id="GO:0008977">
    <property type="term" value="F:prephenate dehydrogenase (NAD+) activity"/>
    <property type="evidence" value="ECO:0007669"/>
    <property type="project" value="InterPro"/>
</dbReference>
<dbReference type="GO" id="GO:0005737">
    <property type="term" value="C:cytoplasm"/>
    <property type="evidence" value="ECO:0007669"/>
    <property type="project" value="UniProtKB-SubCell"/>
</dbReference>
<reference evidence="7" key="1">
    <citation type="journal article" date="2018" name="Front. Microbiol.">
        <title>Genome-Based Analysis Reveals the Taxonomy and Diversity of the Family Idiomarinaceae.</title>
        <authorList>
            <person name="Liu Y."/>
            <person name="Lai Q."/>
            <person name="Shao Z."/>
        </authorList>
    </citation>
    <scope>NUCLEOTIDE SEQUENCE [LARGE SCALE GENOMIC DNA]</scope>
    <source>
        <strain evidence="7">R22</strain>
    </source>
</reference>
<evidence type="ECO:0000256" key="1">
    <source>
        <dbReference type="ARBA" id="ARBA00023002"/>
    </source>
</evidence>
<evidence type="ECO:0000313" key="6">
    <source>
        <dbReference type="EMBL" id="RUO73364.1"/>
    </source>
</evidence>
<dbReference type="Pfam" id="PF02153">
    <property type="entry name" value="PDH_N"/>
    <property type="match status" value="1"/>
</dbReference>
<dbReference type="InterPro" id="IPR036263">
    <property type="entry name" value="Chorismate_II_sf"/>
</dbReference>
<dbReference type="SUPFAM" id="SSF48600">
    <property type="entry name" value="Chorismate mutase II"/>
    <property type="match status" value="1"/>
</dbReference>
<sequence>MSDNPNKRLSELRDEIDAADNELIEIIARRAKLTAEVGEVKRSLKQPLYVPERERSLIIERRKKAKDAGLSEELIEDVVRRIIRESYRTQTAQAAATSSQLERPIFVFGGKGALGARLVSQLRQTGYLVVTIDKDDDWPTQNEIAQAQLVLMSVPVNKTVELIKRLPPLAKDCVLADVTSIKAAPLDAMLQQHCGPVVGLHPMFGPSVQNLAKQLVVMTHGRDREQYQWVLEQFINWGAHLHEVDANKHDDAMGWIQAMRHLSTFAYGFHLASERVDIKELLELSSPIYRMELMMIGRLFAQNAELYADIIAANKSQFSSIRRYLQRFSSIIDDIENGKKADFIQLFNETSQYFGEFSGQFLKESESLVQLADDQRFRHQ</sequence>
<dbReference type="InterPro" id="IPR008927">
    <property type="entry name" value="6-PGluconate_DH-like_C_sf"/>
</dbReference>
<keyword evidence="3" id="KW-0175">Coiled coil</keyword>
<dbReference type="Proteomes" id="UP000288058">
    <property type="component" value="Unassembled WGS sequence"/>
</dbReference>
<dbReference type="SUPFAM" id="SSF48179">
    <property type="entry name" value="6-phosphogluconate dehydrogenase C-terminal domain-like"/>
    <property type="match status" value="1"/>
</dbReference>
<dbReference type="OrthoDB" id="6198144at2"/>
<keyword evidence="2" id="KW-0963">Cytoplasm</keyword>
<keyword evidence="7" id="KW-1185">Reference proteome</keyword>
<gene>
    <name evidence="6" type="ORF">CWI78_02665</name>
</gene>
<keyword evidence="1 2" id="KW-0560">Oxidoreductase</keyword>
<dbReference type="SUPFAM" id="SSF51735">
    <property type="entry name" value="NAD(P)-binding Rossmann-fold domains"/>
    <property type="match status" value="1"/>
</dbReference>
<dbReference type="PROSITE" id="PS51176">
    <property type="entry name" value="PDH_ADH"/>
    <property type="match status" value="1"/>
</dbReference>
<dbReference type="InterPro" id="IPR036979">
    <property type="entry name" value="CM_dom_sf"/>
</dbReference>
<dbReference type="InterPro" id="IPR046826">
    <property type="entry name" value="PDH_N"/>
</dbReference>
<dbReference type="Gene3D" id="3.40.50.720">
    <property type="entry name" value="NAD(P)-binding Rossmann-like Domain"/>
    <property type="match status" value="1"/>
</dbReference>
<evidence type="ECO:0000313" key="7">
    <source>
        <dbReference type="Proteomes" id="UP000288058"/>
    </source>
</evidence>
<dbReference type="GO" id="GO:0070403">
    <property type="term" value="F:NAD+ binding"/>
    <property type="evidence" value="ECO:0007669"/>
    <property type="project" value="InterPro"/>
</dbReference>
<dbReference type="Pfam" id="PF20463">
    <property type="entry name" value="PDH_C"/>
    <property type="match status" value="1"/>
</dbReference>
<dbReference type="GO" id="GO:0004665">
    <property type="term" value="F:prephenate dehydrogenase (NADP+) activity"/>
    <property type="evidence" value="ECO:0007669"/>
    <property type="project" value="InterPro"/>
</dbReference>
<evidence type="ECO:0000259" key="4">
    <source>
        <dbReference type="PROSITE" id="PS51168"/>
    </source>
</evidence>
<dbReference type="UniPathway" id="UPA00120">
    <property type="reaction ID" value="UER00203"/>
</dbReference>
<proteinExistence type="predicted"/>
<evidence type="ECO:0000256" key="3">
    <source>
        <dbReference type="SAM" id="Coils"/>
    </source>
</evidence>
<keyword evidence="2" id="KW-0413">Isomerase</keyword>
<feature type="domain" description="Chorismate mutase" evidence="4">
    <location>
        <begin position="3"/>
        <end position="94"/>
    </location>
</feature>
<dbReference type="InterPro" id="IPR046825">
    <property type="entry name" value="PDH_C"/>
</dbReference>
<dbReference type="GO" id="GO:0004106">
    <property type="term" value="F:chorismate mutase activity"/>
    <property type="evidence" value="ECO:0007669"/>
    <property type="project" value="InterPro"/>
</dbReference>
<comment type="caution">
    <text evidence="6">The sequence shown here is derived from an EMBL/GenBank/DDBJ whole genome shotgun (WGS) entry which is preliminary data.</text>
</comment>
<comment type="subcellular location">
    <subcellularLocation>
        <location evidence="2">Cytoplasm</location>
    </subcellularLocation>
</comment>
<dbReference type="PANTHER" id="PTHR21363">
    <property type="entry name" value="PREPHENATE DEHYDROGENASE"/>
    <property type="match status" value="1"/>
</dbReference>
<keyword evidence="2" id="KW-0057">Aromatic amino acid biosynthesis</keyword>